<dbReference type="STRING" id="634498.mru_1825"/>
<dbReference type="HOGENOM" id="CLU_003728_11_5_2"/>
<dbReference type="PROSITE" id="PS50005">
    <property type="entry name" value="TPR"/>
    <property type="match status" value="1"/>
</dbReference>
<dbReference type="OrthoDB" id="66915at2157"/>
<name>D3DZJ7_METRM</name>
<evidence type="ECO:0000313" key="4">
    <source>
        <dbReference type="EMBL" id="ADC47675.1"/>
    </source>
</evidence>
<dbReference type="GeneID" id="8771495"/>
<keyword evidence="1" id="KW-0677">Repeat</keyword>
<proteinExistence type="predicted"/>
<dbReference type="SUPFAM" id="SSF48452">
    <property type="entry name" value="TPR-like"/>
    <property type="match status" value="1"/>
</dbReference>
<dbReference type="RefSeq" id="WP_012956623.1">
    <property type="nucleotide sequence ID" value="NC_013790.1"/>
</dbReference>
<evidence type="ECO:0000256" key="3">
    <source>
        <dbReference type="PROSITE-ProRule" id="PRU00339"/>
    </source>
</evidence>
<reference evidence="4 5" key="1">
    <citation type="journal article" date="2010" name="PLoS ONE">
        <title>The genome sequence of the rumen methanogen Methanobrevibacter ruminantium reveals new possibilities for controlling ruminant methane emissions.</title>
        <authorList>
            <person name="Leahy S.C."/>
            <person name="Kelly W.J."/>
            <person name="Altermann E."/>
            <person name="Ronimus R.S."/>
            <person name="Yeoman C.J."/>
            <person name="Pacheco D.M."/>
            <person name="Li D."/>
            <person name="Kong Z."/>
            <person name="McTavish S."/>
            <person name="Sang C."/>
            <person name="Lambie S.C."/>
            <person name="Janssen P.H."/>
            <person name="Dey D."/>
            <person name="Attwood G.T."/>
        </authorList>
    </citation>
    <scope>NUCLEOTIDE SEQUENCE [LARGE SCALE GENOMIC DNA]</scope>
    <source>
        <strain evidence="5">ATCC 35063 / DSM 1093 / JCM 13430 / OCM 146 / M1</strain>
    </source>
</reference>
<protein>
    <submittedName>
        <fullName evidence="4">TPR repeat-containing protein</fullName>
    </submittedName>
</protein>
<dbReference type="SMART" id="SM00028">
    <property type="entry name" value="TPR"/>
    <property type="match status" value="4"/>
</dbReference>
<dbReference type="EMBL" id="CP001719">
    <property type="protein sequence ID" value="ADC47675.1"/>
    <property type="molecule type" value="Genomic_DNA"/>
</dbReference>
<dbReference type="InterPro" id="IPR011990">
    <property type="entry name" value="TPR-like_helical_dom_sf"/>
</dbReference>
<dbReference type="Proteomes" id="UP000008680">
    <property type="component" value="Chromosome"/>
</dbReference>
<dbReference type="InterPro" id="IPR019734">
    <property type="entry name" value="TPR_rpt"/>
</dbReference>
<keyword evidence="5" id="KW-1185">Reference proteome</keyword>
<keyword evidence="2 3" id="KW-0802">TPR repeat</keyword>
<gene>
    <name evidence="4" type="ordered locus">mru_1825</name>
</gene>
<dbReference type="Gene3D" id="1.25.40.1040">
    <property type="match status" value="1"/>
</dbReference>
<accession>D3DZJ7</accession>
<evidence type="ECO:0000256" key="1">
    <source>
        <dbReference type="ARBA" id="ARBA00022737"/>
    </source>
</evidence>
<organism evidence="4 5">
    <name type="scientific">Methanobrevibacter ruminantium (strain ATCC 35063 / DSM 1093 / JCM 13430 / OCM 146 / M1)</name>
    <name type="common">Methanobacterium ruminantium</name>
    <dbReference type="NCBI Taxonomy" id="634498"/>
    <lineage>
        <taxon>Archaea</taxon>
        <taxon>Methanobacteriati</taxon>
        <taxon>Methanobacteriota</taxon>
        <taxon>Methanomada group</taxon>
        <taxon>Methanobacteria</taxon>
        <taxon>Methanobacteriales</taxon>
        <taxon>Methanobacteriaceae</taxon>
        <taxon>Methanobrevibacter</taxon>
    </lineage>
</organism>
<evidence type="ECO:0000256" key="2">
    <source>
        <dbReference type="ARBA" id="ARBA00022803"/>
    </source>
</evidence>
<sequence>MFGKFKVKKYFSELNKAYYSNDFKKAIKYADIILEMDKNNLEVLKYKYNSLANMGDYENALVCIDEIITLEKSCMALLNKGTTLCYMNRIEEGFKLLDYVIDNCEEYEAAFINKCNFFFMLEEFDEALSLSDKILNMHPDCSNAYDTKSFIYYKREEYDSSLIYANKALEKNPNNNIALERKERLLSILNSKD</sequence>
<dbReference type="PANTHER" id="PTHR44943">
    <property type="entry name" value="CELLULOSE SYNTHASE OPERON PROTEIN C"/>
    <property type="match status" value="1"/>
</dbReference>
<feature type="repeat" description="TPR" evidence="3">
    <location>
        <begin position="142"/>
        <end position="175"/>
    </location>
</feature>
<dbReference type="KEGG" id="mru:mru_1825"/>
<dbReference type="InterPro" id="IPR051685">
    <property type="entry name" value="Ycf3/AcsC/BcsC/TPR_MFPF"/>
</dbReference>
<evidence type="ECO:0000313" key="5">
    <source>
        <dbReference type="Proteomes" id="UP000008680"/>
    </source>
</evidence>
<dbReference type="eggNOG" id="arCOG03038">
    <property type="taxonomic scope" value="Archaea"/>
</dbReference>
<dbReference type="Gene3D" id="1.25.40.10">
    <property type="entry name" value="Tetratricopeptide repeat domain"/>
    <property type="match status" value="1"/>
</dbReference>
<dbReference type="PATRIC" id="fig|634498.28.peg.1826"/>
<dbReference type="PANTHER" id="PTHR44943:SF8">
    <property type="entry name" value="TPR REPEAT-CONTAINING PROTEIN MJ0263"/>
    <property type="match status" value="1"/>
</dbReference>
<dbReference type="AlphaFoldDB" id="D3DZJ7"/>